<keyword evidence="2 5" id="KW-0812">Transmembrane</keyword>
<keyword evidence="4 5" id="KW-0472">Membrane</keyword>
<comment type="subcellular location">
    <subcellularLocation>
        <location evidence="1">Membrane</location>
        <topology evidence="1">Multi-pass membrane protein</topology>
    </subcellularLocation>
</comment>
<evidence type="ECO:0000256" key="3">
    <source>
        <dbReference type="ARBA" id="ARBA00022989"/>
    </source>
</evidence>
<dbReference type="PANTHER" id="PTHR23510">
    <property type="entry name" value="INNER MEMBRANE TRANSPORT PROTEIN YAJR"/>
    <property type="match status" value="1"/>
</dbReference>
<reference evidence="6" key="1">
    <citation type="submission" date="2023-10" db="EMBL/GenBank/DDBJ databases">
        <title>Genome assembly of Pristionchus species.</title>
        <authorList>
            <person name="Yoshida K."/>
            <person name="Sommer R.J."/>
        </authorList>
    </citation>
    <scope>NUCLEOTIDE SEQUENCE</scope>
    <source>
        <strain evidence="6">RS0144</strain>
    </source>
</reference>
<name>A0AAV5SRM5_9BILA</name>
<dbReference type="GO" id="GO:0005765">
    <property type="term" value="C:lysosomal membrane"/>
    <property type="evidence" value="ECO:0007669"/>
    <property type="project" value="TreeGrafter"/>
</dbReference>
<dbReference type="SUPFAM" id="SSF103473">
    <property type="entry name" value="MFS general substrate transporter"/>
    <property type="match status" value="1"/>
</dbReference>
<sequence>MQTFGCFLYAFIEIFPECWRTYIWLLIFGLHAAAKGANTVLVSYVPRVSSNKDRIKAYSFLSGAEVLAVVIGPVIQFACHLVPGVTEILGVRWLKISEYTVPIWLCCCLSIFNLICVVFVMEEPPVESNAKILRKTLAQAWDEIKNTDSVLVSICILEKCIAAFGCTTILTLAPPLIVKTFNIDESGQSLYTTLFQCVSGICALVTACLCAKALNSSHLSSKAFLVSLIFFIAAYFFSIPVFSFYSRPVTIADAMDIEKILKTLMPIIPFAVQVNPWVWIVTSGSLIGMAFPLANIAHDTIYSQILGGIDQNVFTGLMVMIQNICMIPVPLLAT</sequence>
<feature type="transmembrane region" description="Helical" evidence="5">
    <location>
        <begin position="99"/>
        <end position="121"/>
    </location>
</feature>
<dbReference type="Gene3D" id="1.20.1250.20">
    <property type="entry name" value="MFS general substrate transporter like domains"/>
    <property type="match status" value="1"/>
</dbReference>
<feature type="non-terminal residue" evidence="6">
    <location>
        <position position="334"/>
    </location>
</feature>
<accession>A0AAV5SRM5</accession>
<evidence type="ECO:0000256" key="4">
    <source>
        <dbReference type="ARBA" id="ARBA00023136"/>
    </source>
</evidence>
<evidence type="ECO:0000313" key="6">
    <source>
        <dbReference type="EMBL" id="GMS82725.1"/>
    </source>
</evidence>
<dbReference type="InterPro" id="IPR011701">
    <property type="entry name" value="MFS"/>
</dbReference>
<protein>
    <recommendedName>
        <fullName evidence="8">Membrane transporter</fullName>
    </recommendedName>
</protein>
<evidence type="ECO:0000313" key="7">
    <source>
        <dbReference type="Proteomes" id="UP001432027"/>
    </source>
</evidence>
<feature type="transmembrane region" description="Helical" evidence="5">
    <location>
        <begin position="190"/>
        <end position="211"/>
    </location>
</feature>
<feature type="transmembrane region" description="Helical" evidence="5">
    <location>
        <begin position="313"/>
        <end position="333"/>
    </location>
</feature>
<comment type="caution">
    <text evidence="6">The sequence shown here is derived from an EMBL/GenBank/DDBJ whole genome shotgun (WGS) entry which is preliminary data.</text>
</comment>
<evidence type="ECO:0000256" key="5">
    <source>
        <dbReference type="SAM" id="Phobius"/>
    </source>
</evidence>
<dbReference type="GO" id="GO:0022857">
    <property type="term" value="F:transmembrane transporter activity"/>
    <property type="evidence" value="ECO:0007669"/>
    <property type="project" value="InterPro"/>
</dbReference>
<keyword evidence="7" id="KW-1185">Reference proteome</keyword>
<evidence type="ECO:0000256" key="2">
    <source>
        <dbReference type="ARBA" id="ARBA00022692"/>
    </source>
</evidence>
<dbReference type="EMBL" id="BTSX01000002">
    <property type="protein sequence ID" value="GMS82725.1"/>
    <property type="molecule type" value="Genomic_DNA"/>
</dbReference>
<dbReference type="InterPro" id="IPR036259">
    <property type="entry name" value="MFS_trans_sf"/>
</dbReference>
<feature type="transmembrane region" description="Helical" evidence="5">
    <location>
        <begin position="160"/>
        <end position="178"/>
    </location>
</feature>
<proteinExistence type="predicted"/>
<organism evidence="6 7">
    <name type="scientific">Pristionchus entomophagus</name>
    <dbReference type="NCBI Taxonomy" id="358040"/>
    <lineage>
        <taxon>Eukaryota</taxon>
        <taxon>Metazoa</taxon>
        <taxon>Ecdysozoa</taxon>
        <taxon>Nematoda</taxon>
        <taxon>Chromadorea</taxon>
        <taxon>Rhabditida</taxon>
        <taxon>Rhabditina</taxon>
        <taxon>Diplogasteromorpha</taxon>
        <taxon>Diplogasteroidea</taxon>
        <taxon>Neodiplogasteridae</taxon>
        <taxon>Pristionchus</taxon>
    </lineage>
</organism>
<evidence type="ECO:0008006" key="8">
    <source>
        <dbReference type="Google" id="ProtNLM"/>
    </source>
</evidence>
<feature type="transmembrane region" description="Helical" evidence="5">
    <location>
        <begin position="277"/>
        <end position="301"/>
    </location>
</feature>
<dbReference type="InterPro" id="IPR051068">
    <property type="entry name" value="MFS_Domain-Containing_Protein"/>
</dbReference>
<dbReference type="Pfam" id="PF07690">
    <property type="entry name" value="MFS_1"/>
    <property type="match status" value="1"/>
</dbReference>
<dbReference type="Proteomes" id="UP001432027">
    <property type="component" value="Unassembled WGS sequence"/>
</dbReference>
<gene>
    <name evidence="6" type="ORF">PENTCL1PPCAC_4898</name>
</gene>
<dbReference type="PANTHER" id="PTHR23510:SF25">
    <property type="entry name" value="MFS DOMAIN-CONTAINING PROTEIN"/>
    <property type="match status" value="1"/>
</dbReference>
<feature type="transmembrane region" description="Helical" evidence="5">
    <location>
        <begin position="57"/>
        <end position="79"/>
    </location>
</feature>
<dbReference type="AlphaFoldDB" id="A0AAV5SRM5"/>
<feature type="transmembrane region" description="Helical" evidence="5">
    <location>
        <begin position="223"/>
        <end position="245"/>
    </location>
</feature>
<feature type="transmembrane region" description="Helical" evidence="5">
    <location>
        <begin position="22"/>
        <end position="45"/>
    </location>
</feature>
<evidence type="ECO:0000256" key="1">
    <source>
        <dbReference type="ARBA" id="ARBA00004141"/>
    </source>
</evidence>
<keyword evidence="3 5" id="KW-1133">Transmembrane helix</keyword>